<gene>
    <name evidence="1" type="ORF">LCGC14_3159420</name>
</gene>
<dbReference type="InterPro" id="IPR038763">
    <property type="entry name" value="DHH_sf"/>
</dbReference>
<accession>A0A0F8WFS7</accession>
<reference evidence="1" key="1">
    <citation type="journal article" date="2015" name="Nature">
        <title>Complex archaea that bridge the gap between prokaryotes and eukaryotes.</title>
        <authorList>
            <person name="Spang A."/>
            <person name="Saw J.H."/>
            <person name="Jorgensen S.L."/>
            <person name="Zaremba-Niedzwiedzka K."/>
            <person name="Martijn J."/>
            <person name="Lind A.E."/>
            <person name="van Eijk R."/>
            <person name="Schleper C."/>
            <person name="Guy L."/>
            <person name="Ettema T.J."/>
        </authorList>
    </citation>
    <scope>NUCLEOTIDE SEQUENCE</scope>
</reference>
<dbReference type="EMBL" id="LAZR01069790">
    <property type="protein sequence ID" value="KKK47020.1"/>
    <property type="molecule type" value="Genomic_DNA"/>
</dbReference>
<dbReference type="SUPFAM" id="SSF64182">
    <property type="entry name" value="DHH phosphoesterases"/>
    <property type="match status" value="1"/>
</dbReference>
<protein>
    <recommendedName>
        <fullName evidence="2">DDH domain-containing protein</fullName>
    </recommendedName>
</protein>
<proteinExistence type="predicted"/>
<dbReference type="Gene3D" id="3.90.1640.10">
    <property type="entry name" value="inorganic pyrophosphatase (n-terminal core)"/>
    <property type="match status" value="1"/>
</dbReference>
<sequence>MLSPIGNRLIKAKKEAFVMLANEHKDKQWIICSHDNPDPDSIASCLGICHILSFLGVEDKVVTYCGEISHP</sequence>
<evidence type="ECO:0008006" key="2">
    <source>
        <dbReference type="Google" id="ProtNLM"/>
    </source>
</evidence>
<organism evidence="1">
    <name type="scientific">marine sediment metagenome</name>
    <dbReference type="NCBI Taxonomy" id="412755"/>
    <lineage>
        <taxon>unclassified sequences</taxon>
        <taxon>metagenomes</taxon>
        <taxon>ecological metagenomes</taxon>
    </lineage>
</organism>
<evidence type="ECO:0000313" key="1">
    <source>
        <dbReference type="EMBL" id="KKK47020.1"/>
    </source>
</evidence>
<name>A0A0F8WFS7_9ZZZZ</name>
<dbReference type="AlphaFoldDB" id="A0A0F8WFS7"/>
<comment type="caution">
    <text evidence="1">The sequence shown here is derived from an EMBL/GenBank/DDBJ whole genome shotgun (WGS) entry which is preliminary data.</text>
</comment>